<dbReference type="RefSeq" id="WP_117481276.1">
    <property type="nucleotide sequence ID" value="NZ_QSOB01000002.1"/>
</dbReference>
<proteinExistence type="predicted"/>
<dbReference type="InterPro" id="IPR012878">
    <property type="entry name" value="Beta-AFase-like_GH127_cat"/>
</dbReference>
<dbReference type="SUPFAM" id="SSF48208">
    <property type="entry name" value="Six-hairpin glycosidases"/>
    <property type="match status" value="1"/>
</dbReference>
<dbReference type="GO" id="GO:0016787">
    <property type="term" value="F:hydrolase activity"/>
    <property type="evidence" value="ECO:0007669"/>
    <property type="project" value="UniProtKB-KW"/>
</dbReference>
<dbReference type="Proteomes" id="UP000260642">
    <property type="component" value="Unassembled WGS sequence"/>
</dbReference>
<evidence type="ECO:0000259" key="2">
    <source>
        <dbReference type="Pfam" id="PF20736"/>
    </source>
</evidence>
<evidence type="ECO:0000259" key="3">
    <source>
        <dbReference type="Pfam" id="PF20737"/>
    </source>
</evidence>
<dbReference type="Pfam" id="PF07944">
    <property type="entry name" value="Beta-AFase-like_GH127_cat"/>
    <property type="match status" value="1"/>
</dbReference>
<dbReference type="InterPro" id="IPR049046">
    <property type="entry name" value="Beta-AFase-like_GH127_middle"/>
</dbReference>
<dbReference type="InterPro" id="IPR049049">
    <property type="entry name" value="Beta-AFase-like_GH127_C"/>
</dbReference>
<reference evidence="4 5" key="1">
    <citation type="submission" date="2018-08" db="EMBL/GenBank/DDBJ databases">
        <title>A genome reference for cultivated species of the human gut microbiota.</title>
        <authorList>
            <person name="Zou Y."/>
            <person name="Xue W."/>
            <person name="Luo G."/>
        </authorList>
    </citation>
    <scope>NUCLEOTIDE SEQUENCE [LARGE SCALE GENOMIC DNA]</scope>
    <source>
        <strain evidence="4 5">TM10-3</strain>
    </source>
</reference>
<dbReference type="PANTHER" id="PTHR43465">
    <property type="entry name" value="DUF1680 DOMAIN PROTEIN (AFU_ORTHOLOGUE AFUA_1G08910)"/>
    <property type="match status" value="1"/>
</dbReference>
<gene>
    <name evidence="4" type="ORF">DXD95_01370</name>
</gene>
<feature type="domain" description="Non-reducing end beta-L-arabinofuranosidase-like GH127 catalytic" evidence="1">
    <location>
        <begin position="5"/>
        <end position="414"/>
    </location>
</feature>
<accession>A0A3E4EG76</accession>
<feature type="domain" description="Non-reducing end beta-L-arabinofuranosidase-like GH127 C-terminal" evidence="3">
    <location>
        <begin position="527"/>
        <end position="638"/>
    </location>
</feature>
<dbReference type="GO" id="GO:0005975">
    <property type="term" value="P:carbohydrate metabolic process"/>
    <property type="evidence" value="ECO:0007669"/>
    <property type="project" value="InterPro"/>
</dbReference>
<dbReference type="InterPro" id="IPR049174">
    <property type="entry name" value="Beta-AFase-like"/>
</dbReference>
<dbReference type="PANTHER" id="PTHR43465:SF2">
    <property type="entry name" value="DUF1680 DOMAIN PROTEIN (AFU_ORTHOLOGUE AFUA_1G08910)"/>
    <property type="match status" value="1"/>
</dbReference>
<dbReference type="AlphaFoldDB" id="A0A3E4EG76"/>
<dbReference type="Pfam" id="PF20737">
    <property type="entry name" value="Glyco_hydro127C"/>
    <property type="match status" value="1"/>
</dbReference>
<feature type="domain" description="Non-reducing end beta-L-arabinofuranosidase-like GH127 middle" evidence="2">
    <location>
        <begin position="425"/>
        <end position="525"/>
    </location>
</feature>
<dbReference type="EMBL" id="QSOB01000002">
    <property type="protein sequence ID" value="RGI70346.1"/>
    <property type="molecule type" value="Genomic_DNA"/>
</dbReference>
<dbReference type="InterPro" id="IPR008928">
    <property type="entry name" value="6-hairpin_glycosidase_sf"/>
</dbReference>
<organism evidence="4 5">
    <name type="scientific">Agathobacter rectalis</name>
    <dbReference type="NCBI Taxonomy" id="39491"/>
    <lineage>
        <taxon>Bacteria</taxon>
        <taxon>Bacillati</taxon>
        <taxon>Bacillota</taxon>
        <taxon>Clostridia</taxon>
        <taxon>Lachnospirales</taxon>
        <taxon>Lachnospiraceae</taxon>
        <taxon>Agathobacter</taxon>
    </lineage>
</organism>
<evidence type="ECO:0000313" key="5">
    <source>
        <dbReference type="Proteomes" id="UP000260642"/>
    </source>
</evidence>
<comment type="caution">
    <text evidence="4">The sequence shown here is derived from an EMBL/GenBank/DDBJ whole genome shotgun (WGS) entry which is preliminary data.</text>
</comment>
<evidence type="ECO:0000259" key="1">
    <source>
        <dbReference type="Pfam" id="PF07944"/>
    </source>
</evidence>
<evidence type="ECO:0000313" key="4">
    <source>
        <dbReference type="EMBL" id="RGI70346.1"/>
    </source>
</evidence>
<dbReference type="Pfam" id="PF20736">
    <property type="entry name" value="Glyco_hydro127M"/>
    <property type="match status" value="1"/>
</dbReference>
<protein>
    <submittedName>
        <fullName evidence="4">Glycoside hydrolase family 127 protein</fullName>
    </submittedName>
</protein>
<keyword evidence="4" id="KW-0378">Hydrolase</keyword>
<sequence length="643" mass="73221">MDLKNIKIEDPFWGHMQELVTDVVIPFQEDVLNDRQPGVEKSHAIENFKIAAGLSQGEFYGMVFQDSDVAKWLEGVAYSLIIKPDAALEKRADDIIDIIAAAQQPDGYLNTYFTIKEPEHRWQNLLECHELYCAGHMMEAAVAYYEATGKDKLLKVMEGMAGHIIDRFGPDKLPGIPGHQEVEIGLMRMYHATGNEAYKKQARYFLEERGKNPAFFAEEAAKRDWKHFGMIPEDTKYNQSHATIYEQDEAVGHSVRAVYMYTAMADLAATEHDEKLFAACERLWNNMTEKKMYITGGIGSTVEGEAFTKEYELPNDMAYAETCASIGLVFFAKQMLKMSKNGKYADVMERELYNGIISGMQLDGKRFFYVNPLEVNPGVSGEIFGYKHVIPERPGWYTCACCPPNLVRMVTSLGRYAWDEDDDVIYSHLFIGQEARLKKADIKVVSEYPWKGHVSYSITPKTGDEFAVAIHIPGYLKSFEVTLNGMRLKENDETNADLFYSYRDGYIYIKNKWHDNDVIEISFNMDIRVIYANTKVREDIGCAALQRGPVVYAFEGVDNDDDVQSLMIDVSRLNEAQIETEAEGTLKGAVLLDIPAVRLESSDALYSEKPPRQKSVIARAIPYYMWGNRGLNQMRVWMHTIYN</sequence>
<name>A0A3E4EG76_9FIRM</name>